<dbReference type="RefSeq" id="XP_052739987.1">
    <property type="nucleotide sequence ID" value="XM_052884027.1"/>
</dbReference>
<feature type="region of interest" description="Disordered" evidence="1">
    <location>
        <begin position="106"/>
        <end position="125"/>
    </location>
</feature>
<dbReference type="Proteomes" id="UP001652582">
    <property type="component" value="Chromosome 10"/>
</dbReference>
<evidence type="ECO:0000313" key="4">
    <source>
        <dbReference type="RefSeq" id="XP_052739987.1"/>
    </source>
</evidence>
<protein>
    <submittedName>
        <fullName evidence="4">Uncharacterized protein LOC112057751</fullName>
    </submittedName>
</protein>
<feature type="chain" id="PRO_5046922514" evidence="2">
    <location>
        <begin position="20"/>
        <end position="125"/>
    </location>
</feature>
<keyword evidence="3" id="KW-1185">Reference proteome</keyword>
<evidence type="ECO:0000313" key="3">
    <source>
        <dbReference type="Proteomes" id="UP001652582"/>
    </source>
</evidence>
<organism evidence="3 4">
    <name type="scientific">Bicyclus anynana</name>
    <name type="common">Squinting bush brown butterfly</name>
    <dbReference type="NCBI Taxonomy" id="110368"/>
    <lineage>
        <taxon>Eukaryota</taxon>
        <taxon>Metazoa</taxon>
        <taxon>Ecdysozoa</taxon>
        <taxon>Arthropoda</taxon>
        <taxon>Hexapoda</taxon>
        <taxon>Insecta</taxon>
        <taxon>Pterygota</taxon>
        <taxon>Neoptera</taxon>
        <taxon>Endopterygota</taxon>
        <taxon>Lepidoptera</taxon>
        <taxon>Glossata</taxon>
        <taxon>Ditrysia</taxon>
        <taxon>Papilionoidea</taxon>
        <taxon>Nymphalidae</taxon>
        <taxon>Satyrinae</taxon>
        <taxon>Satyrini</taxon>
        <taxon>Mycalesina</taxon>
        <taxon>Bicyclus</taxon>
    </lineage>
</organism>
<sequence length="125" mass="14533">MRESFILIILPLLAIAARSSNVDRDSFNLYKDRMRARTRDAVMVEPVVSDYSDPYATLQGLEYLNVPIWLPQYRKRNVQKRNMKYLVPLDGRLDKRTSKAALSLMLQSKQDPDHTEEEHSCYAGK</sequence>
<feature type="compositionally biased region" description="Basic and acidic residues" evidence="1">
    <location>
        <begin position="110"/>
        <end position="125"/>
    </location>
</feature>
<name>A0ABM3LLP9_BICAN</name>
<evidence type="ECO:0000256" key="1">
    <source>
        <dbReference type="SAM" id="MobiDB-lite"/>
    </source>
</evidence>
<gene>
    <name evidence="4" type="primary">LOC112057751</name>
</gene>
<accession>A0ABM3LLP9</accession>
<feature type="signal peptide" evidence="2">
    <location>
        <begin position="1"/>
        <end position="19"/>
    </location>
</feature>
<keyword evidence="2" id="KW-0732">Signal</keyword>
<evidence type="ECO:0000256" key="2">
    <source>
        <dbReference type="SAM" id="SignalP"/>
    </source>
</evidence>
<dbReference type="GeneID" id="112057751"/>
<proteinExistence type="predicted"/>
<reference evidence="4" key="1">
    <citation type="submission" date="2025-08" db="UniProtKB">
        <authorList>
            <consortium name="RefSeq"/>
        </authorList>
    </citation>
    <scope>IDENTIFICATION</scope>
</reference>